<proteinExistence type="predicted"/>
<dbReference type="Pfam" id="PF02458">
    <property type="entry name" value="Transferase"/>
    <property type="match status" value="1"/>
</dbReference>
<reference evidence="2" key="1">
    <citation type="submission" date="2016-02" db="EMBL/GenBank/DDBJ databases">
        <title>Draft genome sequence of Microdochium bolleyi, a fungal endophyte of beachgrass.</title>
        <authorList>
            <consortium name="DOE Joint Genome Institute"/>
            <person name="David A.S."/>
            <person name="May G."/>
            <person name="Haridas S."/>
            <person name="Lim J."/>
            <person name="Wang M."/>
            <person name="Labutti K."/>
            <person name="Lipzen A."/>
            <person name="Barry K."/>
            <person name="Grigoriev I.V."/>
        </authorList>
    </citation>
    <scope>NUCLEOTIDE SEQUENCE [LARGE SCALE GENOMIC DNA]</scope>
    <source>
        <strain evidence="2">J235TASD1</strain>
    </source>
</reference>
<dbReference type="OrthoDB" id="21502at2759"/>
<evidence type="ECO:0000313" key="1">
    <source>
        <dbReference type="EMBL" id="KXJ86384.1"/>
    </source>
</evidence>
<dbReference type="Proteomes" id="UP000070501">
    <property type="component" value="Unassembled WGS sequence"/>
</dbReference>
<dbReference type="InParanoid" id="A0A136INC3"/>
<sequence length="533" mass="58162">MFDAIRRLLGGSDSQGRHGHDGNVVYYPVSIYDEMPAVSDSTPAVLMRFDDVLDATKLRDGLVRLLDIGDWRKLRGRFVRNPATGRVQMHVAVTSANADSDSESQSEAEPITYSHIQYDVSLAEHPLAAQLPVVEQQLQLQRGLGHFAEFCYAAGAPAKMGDYIHTGKPPVSLRVTSFLDATLVSVTWSHVLMDGVAFQRMMESWCLVLAGREDEVRAESYARRQAVAAIPVERYVWADRIITGWKFIVFAVQMVWTMVWQSRVTNRTLVLPAAFMAELRGEAMRALPAGTSFVSDGDIICAWFTRLLVKAHRWSGPVTQLNVVDIRSRVPGVFDPEAVYLQNLTSPALTFLHARDFAQTTAPASSAGGSSTSGVSPLGSIAAQIRSSVAMQTTAAQVRAIFRLAMPGAIKNNRPPVFGEATSRLAIVSNWNKARFILDTDFSPAIVPGSRSKIQNGKEAAAAEGGAPPGRMAYEFTGQVVQTALIRDTAVIVGKDHGGNYWLSLYLAEAVIGAAGQEIARAEQARVRREAQF</sequence>
<dbReference type="AlphaFoldDB" id="A0A136INC3"/>
<keyword evidence="2" id="KW-1185">Reference proteome</keyword>
<accession>A0A136INC3</accession>
<dbReference type="InterPro" id="IPR023213">
    <property type="entry name" value="CAT-like_dom_sf"/>
</dbReference>
<protein>
    <recommendedName>
        <fullName evidence="3">Transferase family-domain-containing protein</fullName>
    </recommendedName>
</protein>
<evidence type="ECO:0000313" key="2">
    <source>
        <dbReference type="Proteomes" id="UP000070501"/>
    </source>
</evidence>
<organism evidence="1 2">
    <name type="scientific">Microdochium bolleyi</name>
    <dbReference type="NCBI Taxonomy" id="196109"/>
    <lineage>
        <taxon>Eukaryota</taxon>
        <taxon>Fungi</taxon>
        <taxon>Dikarya</taxon>
        <taxon>Ascomycota</taxon>
        <taxon>Pezizomycotina</taxon>
        <taxon>Sordariomycetes</taxon>
        <taxon>Xylariomycetidae</taxon>
        <taxon>Xylariales</taxon>
        <taxon>Microdochiaceae</taxon>
        <taxon>Microdochium</taxon>
    </lineage>
</organism>
<name>A0A136INC3_9PEZI</name>
<dbReference type="Gene3D" id="3.30.559.10">
    <property type="entry name" value="Chloramphenicol acetyltransferase-like domain"/>
    <property type="match status" value="2"/>
</dbReference>
<gene>
    <name evidence="1" type="ORF">Micbo1qcDRAFT_152972</name>
</gene>
<dbReference type="EMBL" id="KQ964268">
    <property type="protein sequence ID" value="KXJ86384.1"/>
    <property type="molecule type" value="Genomic_DNA"/>
</dbReference>
<evidence type="ECO:0008006" key="3">
    <source>
        <dbReference type="Google" id="ProtNLM"/>
    </source>
</evidence>